<name>A0A0U4W8E8_9PSED</name>
<evidence type="ECO:0000313" key="2">
    <source>
        <dbReference type="EMBL" id="ALZ86166.1"/>
    </source>
</evidence>
<dbReference type="EMBL" id="CP013987">
    <property type="protein sequence ID" value="ALZ86166.1"/>
    <property type="molecule type" value="Genomic_DNA"/>
</dbReference>
<protein>
    <submittedName>
        <fullName evidence="2">Uncharacterized protein</fullName>
    </submittedName>
</protein>
<keyword evidence="1" id="KW-0812">Transmembrane</keyword>
<gene>
    <name evidence="2" type="ORF">APT59_18890</name>
</gene>
<dbReference type="Proteomes" id="UP000064137">
    <property type="component" value="Chromosome"/>
</dbReference>
<keyword evidence="1" id="KW-1133">Transmembrane helix</keyword>
<proteinExistence type="predicted"/>
<evidence type="ECO:0000313" key="3">
    <source>
        <dbReference type="Proteomes" id="UP000064137"/>
    </source>
</evidence>
<reference evidence="2 3" key="1">
    <citation type="submission" date="2016-01" db="EMBL/GenBank/DDBJ databases">
        <title>Annotation of Pseudomonas oryzihabitans USDA-ARS-USMARC-56511.</title>
        <authorList>
            <person name="Harhay G.P."/>
            <person name="Harhay D.M."/>
            <person name="Smith T.P.L."/>
            <person name="Bono J.L."/>
            <person name="Heaton M.P."/>
            <person name="Clawson M.L."/>
            <person name="Chitko-Mckown C.G."/>
            <person name="Capik S.F."/>
            <person name="DeDonder K.D."/>
            <person name="Apley M.D."/>
            <person name="Lubbers B.V."/>
            <person name="White B.J."/>
            <person name="Larson R.L."/>
        </authorList>
    </citation>
    <scope>NUCLEOTIDE SEQUENCE [LARGE SCALE GENOMIC DNA]</scope>
    <source>
        <strain evidence="2 3">USDA-ARS-USMARC-56511</strain>
    </source>
</reference>
<feature type="transmembrane region" description="Helical" evidence="1">
    <location>
        <begin position="48"/>
        <end position="67"/>
    </location>
</feature>
<organism evidence="2 3">
    <name type="scientific">Pseudomonas oryzihabitans</name>
    <dbReference type="NCBI Taxonomy" id="47885"/>
    <lineage>
        <taxon>Bacteria</taxon>
        <taxon>Pseudomonadati</taxon>
        <taxon>Pseudomonadota</taxon>
        <taxon>Gammaproteobacteria</taxon>
        <taxon>Pseudomonadales</taxon>
        <taxon>Pseudomonadaceae</taxon>
        <taxon>Pseudomonas</taxon>
    </lineage>
</organism>
<accession>A0A0U4W8E8</accession>
<dbReference type="OrthoDB" id="7024562at2"/>
<evidence type="ECO:0000256" key="1">
    <source>
        <dbReference type="SAM" id="Phobius"/>
    </source>
</evidence>
<dbReference type="RefSeq" id="WP_059316272.1">
    <property type="nucleotide sequence ID" value="NZ_CP013987.1"/>
</dbReference>
<sequence>MPHEFQELFDFIDQLLAWSDFYLKSALLLCGLGMVAGAITWKRWWGKALAFGCAGLGALAAVSLDLLRRL</sequence>
<feature type="transmembrane region" description="Helical" evidence="1">
    <location>
        <begin position="21"/>
        <end position="42"/>
    </location>
</feature>
<keyword evidence="1" id="KW-0472">Membrane</keyword>
<dbReference type="AlphaFoldDB" id="A0A0U4W8E8"/>
<dbReference type="KEGG" id="por:APT59_18890"/>